<dbReference type="PANTHER" id="PTHR41791">
    <property type="entry name" value="SSL7039 PROTEIN"/>
    <property type="match status" value="1"/>
</dbReference>
<evidence type="ECO:0008006" key="3">
    <source>
        <dbReference type="Google" id="ProtNLM"/>
    </source>
</evidence>
<sequence length="112" mass="13031">MIQYVYYSAPMMLIHKTIEFDTWLEKLKDKTAKAIILQRVVRLKQGLLGDVKFFHGIGELRIHYGAGYRVYFTQKGSDFILLLCGGDKSTQQRDIEQALKLKEEYSDENNPI</sequence>
<dbReference type="InterPro" id="IPR014056">
    <property type="entry name" value="TypeIITA-like_toxin_pred"/>
</dbReference>
<gene>
    <name evidence="1" type="ORF">MEE_00836</name>
</gene>
<dbReference type="EMBL" id="AIMF01000013">
    <property type="protein sequence ID" value="EJF95599.1"/>
    <property type="molecule type" value="Genomic_DNA"/>
</dbReference>
<organism evidence="1 2">
    <name type="scientific">Bartonella elizabethae F9251 = ATCC 49927</name>
    <dbReference type="NCBI Taxonomy" id="1094555"/>
    <lineage>
        <taxon>Bacteria</taxon>
        <taxon>Pseudomonadati</taxon>
        <taxon>Pseudomonadota</taxon>
        <taxon>Alphaproteobacteria</taxon>
        <taxon>Hyphomicrobiales</taxon>
        <taxon>Bartonellaceae</taxon>
        <taxon>Bartonella</taxon>
    </lineage>
</organism>
<dbReference type="Proteomes" id="UP000008941">
    <property type="component" value="Unassembled WGS sequence"/>
</dbReference>
<name>J0RHX1_BAREL</name>
<accession>J0RHX1</accession>
<dbReference type="PATRIC" id="fig|1094555.3.peg.942"/>
<comment type="caution">
    <text evidence="1">The sequence shown here is derived from an EMBL/GenBank/DDBJ whole genome shotgun (WGS) entry which is preliminary data.</text>
</comment>
<protein>
    <recommendedName>
        <fullName evidence="3">Addiction module killer protein</fullName>
    </recommendedName>
</protein>
<evidence type="ECO:0000313" key="2">
    <source>
        <dbReference type="Proteomes" id="UP000008941"/>
    </source>
</evidence>
<dbReference type="NCBIfam" id="TIGR02683">
    <property type="entry name" value="upstrm_HI1419"/>
    <property type="match status" value="1"/>
</dbReference>
<dbReference type="STRING" id="807.GCA_002022705_00876"/>
<proteinExistence type="predicted"/>
<dbReference type="PIRSF" id="PIRSF028744">
    <property type="entry name" value="Addict_mod_HI1419"/>
    <property type="match status" value="1"/>
</dbReference>
<dbReference type="HOGENOM" id="CLU_152445_0_1_5"/>
<dbReference type="AlphaFoldDB" id="J0RHX1"/>
<evidence type="ECO:0000313" key="1">
    <source>
        <dbReference type="EMBL" id="EJF95599.1"/>
    </source>
</evidence>
<reference evidence="1 2" key="1">
    <citation type="submission" date="2012-03" db="EMBL/GenBank/DDBJ databases">
        <title>The Genome Sequence of Bartonella elizabethae F9251.</title>
        <authorList>
            <consortium name="The Broad Institute Genome Sequencing Platform"/>
            <consortium name="The Broad Institute Genome Sequencing Center for Infectious Disease"/>
            <person name="Feldgarden M."/>
            <person name="Kirby J."/>
            <person name="Kosoy M."/>
            <person name="Birtles R."/>
            <person name="Probert W.S."/>
            <person name="Chiaraviglio L."/>
            <person name="Young S.K."/>
            <person name="Zeng Q."/>
            <person name="Gargeya S."/>
            <person name="Fitzgerald M."/>
            <person name="Haas B."/>
            <person name="Abouelleil A."/>
            <person name="Alvarado L."/>
            <person name="Arachchi H.M."/>
            <person name="Berlin A."/>
            <person name="Chapman S.B."/>
            <person name="Gearin G."/>
            <person name="Goldberg J."/>
            <person name="Griggs A."/>
            <person name="Gujja S."/>
            <person name="Hansen M."/>
            <person name="Heiman D."/>
            <person name="Howarth C."/>
            <person name="Larimer J."/>
            <person name="Lui A."/>
            <person name="MacDonald P.J.P."/>
            <person name="McCowen C."/>
            <person name="Montmayeur A."/>
            <person name="Murphy C."/>
            <person name="Neiman D."/>
            <person name="Pearson M."/>
            <person name="Priest M."/>
            <person name="Roberts A."/>
            <person name="Saif S."/>
            <person name="Shea T."/>
            <person name="Sisk P."/>
            <person name="Stolte C."/>
            <person name="Sykes S."/>
            <person name="Wortman J."/>
            <person name="Nusbaum C."/>
            <person name="Birren B."/>
        </authorList>
    </citation>
    <scope>NUCLEOTIDE SEQUENCE [LARGE SCALE GENOMIC DNA]</scope>
    <source>
        <strain evidence="1 2">F9251</strain>
    </source>
</reference>
<dbReference type="PANTHER" id="PTHR41791:SF1">
    <property type="entry name" value="SSL7039 PROTEIN"/>
    <property type="match status" value="1"/>
</dbReference>